<proteinExistence type="predicted"/>
<feature type="compositionally biased region" description="Basic and acidic residues" evidence="1">
    <location>
        <begin position="80"/>
        <end position="93"/>
    </location>
</feature>
<keyword evidence="3" id="KW-1185">Reference proteome</keyword>
<dbReference type="Proteomes" id="UP001153269">
    <property type="component" value="Unassembled WGS sequence"/>
</dbReference>
<evidence type="ECO:0000313" key="2">
    <source>
        <dbReference type="EMBL" id="CAB1437585.1"/>
    </source>
</evidence>
<name>A0A9N7URI8_PLEPL</name>
<protein>
    <submittedName>
        <fullName evidence="2">Uncharacterized protein</fullName>
    </submittedName>
</protein>
<evidence type="ECO:0000313" key="3">
    <source>
        <dbReference type="Proteomes" id="UP001153269"/>
    </source>
</evidence>
<organism evidence="2 3">
    <name type="scientific">Pleuronectes platessa</name>
    <name type="common">European plaice</name>
    <dbReference type="NCBI Taxonomy" id="8262"/>
    <lineage>
        <taxon>Eukaryota</taxon>
        <taxon>Metazoa</taxon>
        <taxon>Chordata</taxon>
        <taxon>Craniata</taxon>
        <taxon>Vertebrata</taxon>
        <taxon>Euteleostomi</taxon>
        <taxon>Actinopterygii</taxon>
        <taxon>Neopterygii</taxon>
        <taxon>Teleostei</taxon>
        <taxon>Neoteleostei</taxon>
        <taxon>Acanthomorphata</taxon>
        <taxon>Carangaria</taxon>
        <taxon>Pleuronectiformes</taxon>
        <taxon>Pleuronectoidei</taxon>
        <taxon>Pleuronectidae</taxon>
        <taxon>Pleuronectes</taxon>
    </lineage>
</organism>
<comment type="caution">
    <text evidence="2">The sequence shown here is derived from an EMBL/GenBank/DDBJ whole genome shotgun (WGS) entry which is preliminary data.</text>
</comment>
<feature type="compositionally biased region" description="Acidic residues" evidence="1">
    <location>
        <begin position="102"/>
        <end position="120"/>
    </location>
</feature>
<evidence type="ECO:0000256" key="1">
    <source>
        <dbReference type="SAM" id="MobiDB-lite"/>
    </source>
</evidence>
<dbReference type="EMBL" id="CADEAL010002046">
    <property type="protein sequence ID" value="CAB1437585.1"/>
    <property type="molecule type" value="Genomic_DNA"/>
</dbReference>
<gene>
    <name evidence="2" type="ORF">PLEPLA_LOCUS25623</name>
</gene>
<dbReference type="AlphaFoldDB" id="A0A9N7URI8"/>
<sequence length="217" mass="23820">MELVDLWACKSHRAVGSDSPFLSSLPLGASLLSDDSSPDTMSLSILCPITSSIDMMNRLHIQPPHHLTHLSTLPPARAGPEWRRQGAARRDRQSAALRGLEQGEEEEEEGEEEEDEEYEWMEGGGSGGFAALHRGGQREGRGHKFKDKRCVQVSMQMTHRFYRQASEMQSDSQGGFHVTEVRPGSPATCPDQDQPFGPAASAPAVADRDAVIKVAER</sequence>
<accession>A0A9N7URI8</accession>
<reference evidence="2" key="1">
    <citation type="submission" date="2020-03" db="EMBL/GenBank/DDBJ databases">
        <authorList>
            <person name="Weist P."/>
        </authorList>
    </citation>
    <scope>NUCLEOTIDE SEQUENCE</scope>
</reference>
<feature type="region of interest" description="Disordered" evidence="1">
    <location>
        <begin position="166"/>
        <end position="204"/>
    </location>
</feature>
<feature type="region of interest" description="Disordered" evidence="1">
    <location>
        <begin position="66"/>
        <end position="147"/>
    </location>
</feature>